<reference evidence="5" key="1">
    <citation type="submission" date="2017-05" db="EMBL/GenBank/DDBJ databases">
        <authorList>
            <person name="Barney B.M."/>
        </authorList>
    </citation>
    <scope>NUCLEOTIDE SEQUENCE [LARGE SCALE GENOMIC DNA]</scope>
    <source>
        <strain evidence="5">PSBB022</strain>
    </source>
</reference>
<keyword evidence="2" id="KW-1133">Transmembrane helix</keyword>
<dbReference type="AlphaFoldDB" id="A0A266QB39"/>
<dbReference type="InterPro" id="IPR025646">
    <property type="entry name" value="DUF4350"/>
</dbReference>
<feature type="transmembrane region" description="Helical" evidence="2">
    <location>
        <begin position="357"/>
        <end position="374"/>
    </location>
</feature>
<evidence type="ECO:0000256" key="1">
    <source>
        <dbReference type="SAM" id="MobiDB-lite"/>
    </source>
</evidence>
<gene>
    <name evidence="4" type="ORF">CBP51_06105</name>
</gene>
<keyword evidence="2" id="KW-0472">Membrane</keyword>
<feature type="compositionally biased region" description="Acidic residues" evidence="1">
    <location>
        <begin position="165"/>
        <end position="181"/>
    </location>
</feature>
<keyword evidence="2" id="KW-0812">Transmembrane</keyword>
<evidence type="ECO:0000313" key="5">
    <source>
        <dbReference type="Proteomes" id="UP000216101"/>
    </source>
</evidence>
<evidence type="ECO:0000259" key="3">
    <source>
        <dbReference type="Pfam" id="PF14258"/>
    </source>
</evidence>
<organism evidence="4 5">
    <name type="scientific">Cellvibrio mixtus</name>
    <dbReference type="NCBI Taxonomy" id="39650"/>
    <lineage>
        <taxon>Bacteria</taxon>
        <taxon>Pseudomonadati</taxon>
        <taxon>Pseudomonadota</taxon>
        <taxon>Gammaproteobacteria</taxon>
        <taxon>Cellvibrionales</taxon>
        <taxon>Cellvibrionaceae</taxon>
        <taxon>Cellvibrio</taxon>
    </lineage>
</organism>
<feature type="region of interest" description="Disordered" evidence="1">
    <location>
        <begin position="259"/>
        <end position="290"/>
    </location>
</feature>
<evidence type="ECO:0000256" key="2">
    <source>
        <dbReference type="SAM" id="Phobius"/>
    </source>
</evidence>
<feature type="region of interest" description="Disordered" evidence="1">
    <location>
        <begin position="165"/>
        <end position="215"/>
    </location>
</feature>
<comment type="caution">
    <text evidence="4">The sequence shown here is derived from an EMBL/GenBank/DDBJ whole genome shotgun (WGS) entry which is preliminary data.</text>
</comment>
<feature type="transmembrane region" description="Helical" evidence="2">
    <location>
        <begin position="12"/>
        <end position="30"/>
    </location>
</feature>
<feature type="domain" description="DUF4350" evidence="3">
    <location>
        <begin position="50"/>
        <end position="331"/>
    </location>
</feature>
<evidence type="ECO:0000313" key="4">
    <source>
        <dbReference type="EMBL" id="OZY86591.1"/>
    </source>
</evidence>
<dbReference type="Proteomes" id="UP000216101">
    <property type="component" value="Unassembled WGS sequence"/>
</dbReference>
<keyword evidence="5" id="KW-1185">Reference proteome</keyword>
<proteinExistence type="predicted"/>
<sequence>MSKKALSLRQIIILLAFAAVVIAGIIYWAVSNFRWEEKEIDHGYSRKAQQNDFLAAEIFLRNHGVQATSVKNLSLLDNHRWRNIPLGQDDTIVLINANKTLNQERYDRLYEWIENGGTLITSTQNPFMGSHTREEDLLLRDFGITPAADHVPDLAQSLFDAFDNKDDEDEEQEESTEDSTEATDSQHAESLPKQEDKKSTAKKTKKEDKPENYYRCNLMDEPTEIAFADEEKPLRFDFSRYDPFFYQGEDNYESESIVENEIPTEDAANTTEGSTVEERTEDNNENTDNTETSHMLYFDVGAGGITITSDNTIWSNRRIDCHDHAYALWSLANHNGRVWFLINQDAPSLAAIVWRNAPYGVLAALLALLLWLWAKSQRFGPVFASETLARRSLAEHIFASAMLLWRNQQHPQLLALLRQHISTRLLQQHPHLLHASQQERSVFLQELTGIELAAIQRALYAEDVHQPQDFANAIAHLQTIRKQL</sequence>
<name>A0A266QB39_9GAMM</name>
<dbReference type="Pfam" id="PF14258">
    <property type="entry name" value="DUF4350"/>
    <property type="match status" value="1"/>
</dbReference>
<dbReference type="EMBL" id="NHNI01000001">
    <property type="protein sequence ID" value="OZY86591.1"/>
    <property type="molecule type" value="Genomic_DNA"/>
</dbReference>
<accession>A0A266QB39</accession>
<dbReference type="RefSeq" id="WP_094984222.1">
    <property type="nucleotide sequence ID" value="NZ_NHNI01000001.1"/>
</dbReference>
<feature type="compositionally biased region" description="Basic and acidic residues" evidence="1">
    <location>
        <begin position="184"/>
        <end position="212"/>
    </location>
</feature>
<protein>
    <recommendedName>
        <fullName evidence="3">DUF4350 domain-containing protein</fullName>
    </recommendedName>
</protein>